<organism evidence="2 3">
    <name type="scientific">Roseovarius gahaiensis</name>
    <dbReference type="NCBI Taxonomy" id="2716691"/>
    <lineage>
        <taxon>Bacteria</taxon>
        <taxon>Pseudomonadati</taxon>
        <taxon>Pseudomonadota</taxon>
        <taxon>Alphaproteobacteria</taxon>
        <taxon>Rhodobacterales</taxon>
        <taxon>Roseobacteraceae</taxon>
        <taxon>Roseovarius</taxon>
    </lineage>
</organism>
<evidence type="ECO:0000256" key="1">
    <source>
        <dbReference type="SAM" id="SignalP"/>
    </source>
</evidence>
<accession>A0A967BCC6</accession>
<reference evidence="2" key="1">
    <citation type="submission" date="2020-03" db="EMBL/GenBank/DDBJ databases">
        <title>Roseovarius gahaiensis sp. nov., isolated from Gahai Saline Lake, China.</title>
        <authorList>
            <person name="Sun X."/>
        </authorList>
    </citation>
    <scope>NUCLEOTIDE SEQUENCE</scope>
    <source>
        <strain evidence="2">GH877</strain>
    </source>
</reference>
<feature type="signal peptide" evidence="1">
    <location>
        <begin position="1"/>
        <end position="19"/>
    </location>
</feature>
<feature type="chain" id="PRO_5037584134" evidence="1">
    <location>
        <begin position="20"/>
        <end position="132"/>
    </location>
</feature>
<gene>
    <name evidence="2" type="ORF">HAT86_06855</name>
</gene>
<keyword evidence="3" id="KW-1185">Reference proteome</keyword>
<evidence type="ECO:0000313" key="2">
    <source>
        <dbReference type="EMBL" id="NHQ74183.1"/>
    </source>
</evidence>
<comment type="caution">
    <text evidence="2">The sequence shown here is derived from an EMBL/GenBank/DDBJ whole genome shotgun (WGS) entry which is preliminary data.</text>
</comment>
<protein>
    <submittedName>
        <fullName evidence="2">Uncharacterized protein</fullName>
    </submittedName>
</protein>
<name>A0A967BCC6_9RHOB</name>
<keyword evidence="1" id="KW-0732">Signal</keyword>
<sequence length="132" mass="14979">MKQIVIPLGLMLLAPALQAQDTMGAAAFEAYTQGKTFYYGAQGTAYGAEEYLSDRRVRWSFLDGDCQTGYWYEDDGLICFVYDDRPDPQCWSFVKTTNGLVARYLTQTRETELYEVEQSDEPLECKGPRIGV</sequence>
<dbReference type="RefSeq" id="WP_167194867.1">
    <property type="nucleotide sequence ID" value="NZ_JAAORB010000008.1"/>
</dbReference>
<proteinExistence type="predicted"/>
<dbReference type="EMBL" id="JAAORB010000008">
    <property type="protein sequence ID" value="NHQ74183.1"/>
    <property type="molecule type" value="Genomic_DNA"/>
</dbReference>
<dbReference type="Proteomes" id="UP000639775">
    <property type="component" value="Unassembled WGS sequence"/>
</dbReference>
<dbReference type="AlphaFoldDB" id="A0A967BCC6"/>
<evidence type="ECO:0000313" key="3">
    <source>
        <dbReference type="Proteomes" id="UP000639775"/>
    </source>
</evidence>